<accession>A0A7Y9ZEN1</accession>
<keyword evidence="2" id="KW-1185">Reference proteome</keyword>
<dbReference type="Proteomes" id="UP000547973">
    <property type="component" value="Unassembled WGS sequence"/>
</dbReference>
<name>A0A7Y9ZEN1_9MICO</name>
<comment type="caution">
    <text evidence="1">The sequence shown here is derived from an EMBL/GenBank/DDBJ whole genome shotgun (WGS) entry which is preliminary data.</text>
</comment>
<evidence type="ECO:0000313" key="2">
    <source>
        <dbReference type="Proteomes" id="UP000547973"/>
    </source>
</evidence>
<organism evidence="1 2">
    <name type="scientific">Demequina lutea</name>
    <dbReference type="NCBI Taxonomy" id="431489"/>
    <lineage>
        <taxon>Bacteria</taxon>
        <taxon>Bacillati</taxon>
        <taxon>Actinomycetota</taxon>
        <taxon>Actinomycetes</taxon>
        <taxon>Micrococcales</taxon>
        <taxon>Demequinaceae</taxon>
        <taxon>Demequina</taxon>
    </lineage>
</organism>
<evidence type="ECO:0000313" key="1">
    <source>
        <dbReference type="EMBL" id="NYI41996.1"/>
    </source>
</evidence>
<gene>
    <name evidence="1" type="ORF">BKA03_002115</name>
</gene>
<sequence length="67" mass="7361">MSERLLDDLDVRACVTQIEPGKVFDRTVGMSRIPDASRTMERREALEVVGVPARNAACVRTGSLCPD</sequence>
<dbReference type="OrthoDB" id="241504at2"/>
<dbReference type="RefSeq" id="WP_152649623.1">
    <property type="nucleotide sequence ID" value="NZ_BBRC01000015.1"/>
</dbReference>
<protein>
    <submittedName>
        <fullName evidence="1">Uncharacterized protein</fullName>
    </submittedName>
</protein>
<dbReference type="EMBL" id="JACBZO010000001">
    <property type="protein sequence ID" value="NYI41996.1"/>
    <property type="molecule type" value="Genomic_DNA"/>
</dbReference>
<reference evidence="1 2" key="1">
    <citation type="submission" date="2020-07" db="EMBL/GenBank/DDBJ databases">
        <title>Sequencing the genomes of 1000 actinobacteria strains.</title>
        <authorList>
            <person name="Klenk H.-P."/>
        </authorList>
    </citation>
    <scope>NUCLEOTIDE SEQUENCE [LARGE SCALE GENOMIC DNA]</scope>
    <source>
        <strain evidence="1 2">DSM 19970</strain>
    </source>
</reference>
<proteinExistence type="predicted"/>
<dbReference type="AlphaFoldDB" id="A0A7Y9ZEN1"/>